<evidence type="ECO:0000256" key="7">
    <source>
        <dbReference type="ARBA" id="ARBA00023136"/>
    </source>
</evidence>
<protein>
    <recommendedName>
        <fullName evidence="12">Major facilitator superfamily (MFS) profile domain-containing protein</fullName>
    </recommendedName>
</protein>
<evidence type="ECO:0000256" key="10">
    <source>
        <dbReference type="SAM" id="MobiDB-lite"/>
    </source>
</evidence>
<keyword evidence="8" id="KW-0804">Transcription</keyword>
<feature type="transmembrane region" description="Helical" evidence="11">
    <location>
        <begin position="810"/>
        <end position="832"/>
    </location>
</feature>
<comment type="similarity">
    <text evidence="2">Belongs to the major facilitator superfamily. Sugar transporter (TC 2.A.1.1) family.</text>
</comment>
<reference evidence="13" key="2">
    <citation type="submission" date="2020-02" db="EMBL/GenBank/DDBJ databases">
        <authorList>
            <person name="Gilchrist C.L.M."/>
            <person name="Chooi Y.-H."/>
        </authorList>
    </citation>
    <scope>NUCLEOTIDE SEQUENCE</scope>
    <source>
        <strain evidence="13">MST-FP2251</strain>
    </source>
</reference>
<feature type="transmembrane region" description="Helical" evidence="11">
    <location>
        <begin position="654"/>
        <end position="677"/>
    </location>
</feature>
<feature type="transmembrane region" description="Helical" evidence="11">
    <location>
        <begin position="946"/>
        <end position="964"/>
    </location>
</feature>
<evidence type="ECO:0000256" key="8">
    <source>
        <dbReference type="ARBA" id="ARBA00023163"/>
    </source>
</evidence>
<keyword evidence="6" id="KW-0238">DNA-binding</keyword>
<evidence type="ECO:0000256" key="2">
    <source>
        <dbReference type="ARBA" id="ARBA00010992"/>
    </source>
</evidence>
<feature type="region of interest" description="Disordered" evidence="10">
    <location>
        <begin position="25"/>
        <end position="61"/>
    </location>
</feature>
<dbReference type="InterPro" id="IPR036864">
    <property type="entry name" value="Zn2-C6_fun-type_DNA-bd_sf"/>
</dbReference>
<feature type="transmembrane region" description="Helical" evidence="11">
    <location>
        <begin position="697"/>
        <end position="716"/>
    </location>
</feature>
<dbReference type="PANTHER" id="PTHR48022">
    <property type="entry name" value="PLASTIDIC GLUCOSE TRANSPORTER 4"/>
    <property type="match status" value="1"/>
</dbReference>
<comment type="subcellular location">
    <subcellularLocation>
        <location evidence="1">Membrane</location>
        <topology evidence="1">Multi-pass membrane protein</topology>
    </subcellularLocation>
</comment>
<feature type="transmembrane region" description="Helical" evidence="11">
    <location>
        <begin position="976"/>
        <end position="995"/>
    </location>
</feature>
<dbReference type="AlphaFoldDB" id="A0AAD4CV69"/>
<dbReference type="InterPro" id="IPR050360">
    <property type="entry name" value="MFS_Sugar_Transporters"/>
</dbReference>
<evidence type="ECO:0000313" key="13">
    <source>
        <dbReference type="EMBL" id="KAF9893151.1"/>
    </source>
</evidence>
<dbReference type="InterPro" id="IPR036259">
    <property type="entry name" value="MFS_trans_sf"/>
</dbReference>
<keyword evidence="9" id="KW-0539">Nucleus</keyword>
<sequence length="1047" mass="118654">MDTPKPPRKHTRVLTACDACRLSKTRCDSARPAQDPRSLQQASPSPVDEVDPETISRNDALKTPITGSGMILSWPIFPQEKPVSTFPMEAYSEKPDRFQAGLPSLDPHRLLELRDIFMVKIWTKNPIVDCDQVDAYIARVLENGVDWSTSSCLVLLVFALAAIWGNYPDEEAREVERRELPSYSHSQSQSQSQAHSPPVNNNTYVTMSVPEGRMKESLMFLAMARKRISAAYLDDTLLGVQCLCLFGIWYQYNFEPIPGWKMFRAASMLWQTYNLKHREGKTLRTAEEESLEQRLYWTCLKSECEVRYELTDLPPCDLSLSDFPFALPSFPVRHKYGNSPDQLIVSSPSDTDLESVSSYYYLAEISLRRLLNRARNAVRVLSPTISPPTISRLTTTLTELEAQLQQWVECLPYALQFNMPLEAPPRPNEPELMKLCRERYVEVRELLCRAYLYLCIHVRLDQHQLHHQQQELAKAYGAKASEALLLAVYRIQTEVPFFRHPGSWGAFDMVAVGKQREEDVSEPVLSNLLVDDVTPWYKKPNLRSLYFVLFPACMGIEITSGFDSQIINTVQIVYTWNKFFGNPTGEIVDGQAEYKIEPNLKGFLGAAYSLGAILALPFVPWVNQRIGRRWTIMFGSGISLVGALIQGFSNGIGMYIFARILLGFGIPFCIVAGSSLIGELGYPKERPILTSLFNSSYFIGQIIAAAVGLGTVQIATNWAWRIPSLLQIAPAMVQISTVLFLPESPRYLISKDRHDEAYEILTKYHAEGDRNSVIVKAELAQIERTIKIEQESSKQSWLDLFRTEGMRRRMFITAFLGLFTQWSGNTLISYYLSDLLDMVNITDSVIKSKINIGIACWGLVCGTALALTAPRFKRRTMYLTCACCLLGVYIAWTISMERFMSTGAKAAAGLTILFIFLYSPAYNLGYNALTYTYLVEVFPYYNRSRGLSWFQLFGRGASFFATYVNPVGLARIAWKWLLVYCCWLVFEVVFIYFFFPETQGRTLEELSFLFEGKNKANEVAAAVHEQIDDEGKRGAAHVEVTETKSAV</sequence>
<dbReference type="FunFam" id="1.20.1250.20:FF:000117">
    <property type="entry name" value="MFS hexose transporter"/>
    <property type="match status" value="1"/>
</dbReference>
<keyword evidence="4 11" id="KW-1133">Transmembrane helix</keyword>
<evidence type="ECO:0000256" key="6">
    <source>
        <dbReference type="ARBA" id="ARBA00023125"/>
    </source>
</evidence>
<proteinExistence type="inferred from homology"/>
<feature type="region of interest" description="Disordered" evidence="10">
    <location>
        <begin position="175"/>
        <end position="202"/>
    </location>
</feature>
<dbReference type="GO" id="GO:0016020">
    <property type="term" value="C:membrane"/>
    <property type="evidence" value="ECO:0007669"/>
    <property type="project" value="UniProtKB-SubCell"/>
</dbReference>
<evidence type="ECO:0000256" key="4">
    <source>
        <dbReference type="ARBA" id="ARBA00022989"/>
    </source>
</evidence>
<dbReference type="GO" id="GO:0003677">
    <property type="term" value="F:DNA binding"/>
    <property type="evidence" value="ECO:0007669"/>
    <property type="project" value="UniProtKB-KW"/>
</dbReference>
<evidence type="ECO:0000256" key="11">
    <source>
        <dbReference type="SAM" id="Phobius"/>
    </source>
</evidence>
<comment type="caution">
    <text evidence="13">The sequence shown here is derived from an EMBL/GenBank/DDBJ whole genome shotgun (WGS) entry which is preliminary data.</text>
</comment>
<dbReference type="GO" id="GO:0008270">
    <property type="term" value="F:zinc ion binding"/>
    <property type="evidence" value="ECO:0007669"/>
    <property type="project" value="InterPro"/>
</dbReference>
<evidence type="ECO:0000259" key="12">
    <source>
        <dbReference type="PROSITE" id="PS50850"/>
    </source>
</evidence>
<dbReference type="CDD" id="cd00067">
    <property type="entry name" value="GAL4"/>
    <property type="match status" value="1"/>
</dbReference>
<feature type="compositionally biased region" description="Low complexity" evidence="10">
    <location>
        <begin position="182"/>
        <end position="196"/>
    </location>
</feature>
<dbReference type="InterPro" id="IPR020846">
    <property type="entry name" value="MFS_dom"/>
</dbReference>
<evidence type="ECO:0000256" key="9">
    <source>
        <dbReference type="ARBA" id="ARBA00023242"/>
    </source>
</evidence>
<dbReference type="InterPro" id="IPR001138">
    <property type="entry name" value="Zn2Cys6_DnaBD"/>
</dbReference>
<organism evidence="13 14">
    <name type="scientific">Aspergillus nanangensis</name>
    <dbReference type="NCBI Taxonomy" id="2582783"/>
    <lineage>
        <taxon>Eukaryota</taxon>
        <taxon>Fungi</taxon>
        <taxon>Dikarya</taxon>
        <taxon>Ascomycota</taxon>
        <taxon>Pezizomycotina</taxon>
        <taxon>Eurotiomycetes</taxon>
        <taxon>Eurotiomycetidae</taxon>
        <taxon>Eurotiales</taxon>
        <taxon>Aspergillaceae</taxon>
        <taxon>Aspergillus</taxon>
        <taxon>Aspergillus subgen. Circumdati</taxon>
    </lineage>
</organism>
<dbReference type="PANTHER" id="PTHR48022:SF29">
    <property type="entry name" value="SUGAR TRANSPORTER, PUTATIVE (AFU_ORTHOLOGUE AFUA_6G14500)-RELATED"/>
    <property type="match status" value="1"/>
</dbReference>
<evidence type="ECO:0000256" key="1">
    <source>
        <dbReference type="ARBA" id="ARBA00004141"/>
    </source>
</evidence>
<evidence type="ECO:0000256" key="5">
    <source>
        <dbReference type="ARBA" id="ARBA00023015"/>
    </source>
</evidence>
<feature type="transmembrane region" description="Helical" evidence="11">
    <location>
        <begin position="876"/>
        <end position="894"/>
    </location>
</feature>
<evidence type="ECO:0000256" key="3">
    <source>
        <dbReference type="ARBA" id="ARBA00022692"/>
    </source>
</evidence>
<dbReference type="Pfam" id="PF00083">
    <property type="entry name" value="Sugar_tr"/>
    <property type="match status" value="1"/>
</dbReference>
<dbReference type="Proteomes" id="UP001194746">
    <property type="component" value="Unassembled WGS sequence"/>
</dbReference>
<dbReference type="GO" id="GO:0000981">
    <property type="term" value="F:DNA-binding transcription factor activity, RNA polymerase II-specific"/>
    <property type="evidence" value="ECO:0007669"/>
    <property type="project" value="InterPro"/>
</dbReference>
<evidence type="ECO:0000313" key="14">
    <source>
        <dbReference type="Proteomes" id="UP001194746"/>
    </source>
</evidence>
<keyword evidence="5" id="KW-0805">Transcription regulation</keyword>
<feature type="transmembrane region" description="Helical" evidence="11">
    <location>
        <begin position="852"/>
        <end position="869"/>
    </location>
</feature>
<feature type="transmembrane region" description="Helical" evidence="11">
    <location>
        <begin position="603"/>
        <end position="623"/>
    </location>
</feature>
<keyword evidence="14" id="KW-1185">Reference proteome</keyword>
<dbReference type="EMBL" id="VCAU01000009">
    <property type="protein sequence ID" value="KAF9893151.1"/>
    <property type="molecule type" value="Genomic_DNA"/>
</dbReference>
<keyword evidence="3 11" id="KW-0812">Transmembrane</keyword>
<gene>
    <name evidence="13" type="ORF">FE257_012563</name>
</gene>
<dbReference type="InterPro" id="IPR005828">
    <property type="entry name" value="MFS_sugar_transport-like"/>
</dbReference>
<dbReference type="GO" id="GO:0009893">
    <property type="term" value="P:positive regulation of metabolic process"/>
    <property type="evidence" value="ECO:0007669"/>
    <property type="project" value="UniProtKB-ARBA"/>
</dbReference>
<feature type="transmembrane region" description="Helical" evidence="11">
    <location>
        <begin position="906"/>
        <end position="925"/>
    </location>
</feature>
<name>A0AAD4CV69_ASPNN</name>
<accession>A0AAD4CV69</accession>
<dbReference type="CDD" id="cd12148">
    <property type="entry name" value="fungal_TF_MHR"/>
    <property type="match status" value="1"/>
</dbReference>
<dbReference type="SUPFAM" id="SSF103473">
    <property type="entry name" value="MFS general substrate transporter"/>
    <property type="match status" value="1"/>
</dbReference>
<dbReference type="PROSITE" id="PS50850">
    <property type="entry name" value="MFS"/>
    <property type="match status" value="1"/>
</dbReference>
<dbReference type="GO" id="GO:0005351">
    <property type="term" value="F:carbohydrate:proton symporter activity"/>
    <property type="evidence" value="ECO:0007669"/>
    <property type="project" value="TreeGrafter"/>
</dbReference>
<keyword evidence="7 11" id="KW-0472">Membrane</keyword>
<dbReference type="Gene3D" id="1.20.1250.20">
    <property type="entry name" value="MFS general substrate transporter like domains"/>
    <property type="match status" value="1"/>
</dbReference>
<reference evidence="13" key="1">
    <citation type="journal article" date="2019" name="Beilstein J. Org. Chem.">
        <title>Nanangenines: drimane sesquiterpenoids as the dominant metabolite cohort of a novel Australian fungus, Aspergillus nanangensis.</title>
        <authorList>
            <person name="Lacey H.J."/>
            <person name="Gilchrist C.L.M."/>
            <person name="Crombie A."/>
            <person name="Kalaitzis J.A."/>
            <person name="Vuong D."/>
            <person name="Rutledge P.J."/>
            <person name="Turner P."/>
            <person name="Pitt J.I."/>
            <person name="Lacey E."/>
            <person name="Chooi Y.H."/>
            <person name="Piggott A.M."/>
        </authorList>
    </citation>
    <scope>NUCLEOTIDE SEQUENCE</scope>
    <source>
        <strain evidence="13">MST-FP2251</strain>
    </source>
</reference>
<dbReference type="SUPFAM" id="SSF57701">
    <property type="entry name" value="Zn2/Cys6 DNA-binding domain"/>
    <property type="match status" value="1"/>
</dbReference>
<feature type="domain" description="Major facilitator superfamily (MFS) profile" evidence="12">
    <location>
        <begin position="549"/>
        <end position="999"/>
    </location>
</feature>